<feature type="domain" description="RNA polymerase sigma-70 region 2" evidence="5">
    <location>
        <begin position="16"/>
        <end position="82"/>
    </location>
</feature>
<evidence type="ECO:0000256" key="2">
    <source>
        <dbReference type="ARBA" id="ARBA00023015"/>
    </source>
</evidence>
<evidence type="ECO:0000256" key="3">
    <source>
        <dbReference type="ARBA" id="ARBA00023082"/>
    </source>
</evidence>
<name>A0A1I6MQD8_9BACT</name>
<dbReference type="STRING" id="474950.SAMN05421771_3286"/>
<sequence>MISAILCGSTHLYGTLILPYQTRLYRIAFSHMKNEEDAKDVAQESLLKGFIKLHTFQRRSRFSTWLIGITINEARNRLRRSSSFPMQSLDHSLLDGSTVTRNVSDAGETPAQSLERQELRRTLLRAMEALSEDYRQVFVLRVMQELTTFETAKTLKISIALVKTRLHRARVMLQASLGPGLLRTK</sequence>
<dbReference type="CDD" id="cd06171">
    <property type="entry name" value="Sigma70_r4"/>
    <property type="match status" value="1"/>
</dbReference>
<organism evidence="7 8">
    <name type="scientific">Granulicella pectinivorans</name>
    <dbReference type="NCBI Taxonomy" id="474950"/>
    <lineage>
        <taxon>Bacteria</taxon>
        <taxon>Pseudomonadati</taxon>
        <taxon>Acidobacteriota</taxon>
        <taxon>Terriglobia</taxon>
        <taxon>Terriglobales</taxon>
        <taxon>Acidobacteriaceae</taxon>
        <taxon>Granulicella</taxon>
    </lineage>
</organism>
<comment type="similarity">
    <text evidence="1">Belongs to the sigma-70 factor family. ECF subfamily.</text>
</comment>
<evidence type="ECO:0000256" key="4">
    <source>
        <dbReference type="ARBA" id="ARBA00023163"/>
    </source>
</evidence>
<dbReference type="InterPro" id="IPR039425">
    <property type="entry name" value="RNA_pol_sigma-70-like"/>
</dbReference>
<dbReference type="GO" id="GO:0016987">
    <property type="term" value="F:sigma factor activity"/>
    <property type="evidence" value="ECO:0007669"/>
    <property type="project" value="UniProtKB-KW"/>
</dbReference>
<dbReference type="InterPro" id="IPR007627">
    <property type="entry name" value="RNA_pol_sigma70_r2"/>
</dbReference>
<keyword evidence="8" id="KW-1185">Reference proteome</keyword>
<dbReference type="NCBIfam" id="TIGR02937">
    <property type="entry name" value="sigma70-ECF"/>
    <property type="match status" value="1"/>
</dbReference>
<keyword evidence="4" id="KW-0804">Transcription</keyword>
<dbReference type="InterPro" id="IPR013325">
    <property type="entry name" value="RNA_pol_sigma_r2"/>
</dbReference>
<dbReference type="PANTHER" id="PTHR43133">
    <property type="entry name" value="RNA POLYMERASE ECF-TYPE SIGMA FACTO"/>
    <property type="match status" value="1"/>
</dbReference>
<dbReference type="AlphaFoldDB" id="A0A1I6MQD8"/>
<dbReference type="InterPro" id="IPR014284">
    <property type="entry name" value="RNA_pol_sigma-70_dom"/>
</dbReference>
<evidence type="ECO:0000313" key="7">
    <source>
        <dbReference type="EMBL" id="SFS17896.1"/>
    </source>
</evidence>
<dbReference type="PANTHER" id="PTHR43133:SF51">
    <property type="entry name" value="RNA POLYMERASE SIGMA FACTOR"/>
    <property type="match status" value="1"/>
</dbReference>
<dbReference type="Pfam" id="PF04542">
    <property type="entry name" value="Sigma70_r2"/>
    <property type="match status" value="1"/>
</dbReference>
<keyword evidence="3" id="KW-0731">Sigma factor</keyword>
<gene>
    <name evidence="7" type="ORF">SAMN05421771_3286</name>
</gene>
<dbReference type="Proteomes" id="UP000199024">
    <property type="component" value="Unassembled WGS sequence"/>
</dbReference>
<dbReference type="SUPFAM" id="SSF88946">
    <property type="entry name" value="Sigma2 domain of RNA polymerase sigma factors"/>
    <property type="match status" value="1"/>
</dbReference>
<dbReference type="EMBL" id="FOZL01000001">
    <property type="protein sequence ID" value="SFS17896.1"/>
    <property type="molecule type" value="Genomic_DNA"/>
</dbReference>
<evidence type="ECO:0000259" key="6">
    <source>
        <dbReference type="Pfam" id="PF08281"/>
    </source>
</evidence>
<keyword evidence="2" id="KW-0805">Transcription regulation</keyword>
<evidence type="ECO:0000256" key="1">
    <source>
        <dbReference type="ARBA" id="ARBA00010641"/>
    </source>
</evidence>
<dbReference type="InterPro" id="IPR013249">
    <property type="entry name" value="RNA_pol_sigma70_r4_t2"/>
</dbReference>
<dbReference type="InterPro" id="IPR013324">
    <property type="entry name" value="RNA_pol_sigma_r3/r4-like"/>
</dbReference>
<dbReference type="Pfam" id="PF08281">
    <property type="entry name" value="Sigma70_r4_2"/>
    <property type="match status" value="1"/>
</dbReference>
<proteinExistence type="inferred from homology"/>
<evidence type="ECO:0000259" key="5">
    <source>
        <dbReference type="Pfam" id="PF04542"/>
    </source>
</evidence>
<dbReference type="RefSeq" id="WP_175529061.1">
    <property type="nucleotide sequence ID" value="NZ_FOZL01000001.1"/>
</dbReference>
<dbReference type="GO" id="GO:0003677">
    <property type="term" value="F:DNA binding"/>
    <property type="evidence" value="ECO:0007669"/>
    <property type="project" value="InterPro"/>
</dbReference>
<dbReference type="InterPro" id="IPR036388">
    <property type="entry name" value="WH-like_DNA-bd_sf"/>
</dbReference>
<protein>
    <submittedName>
        <fullName evidence="7">RNA polymerase, sigma subunit, SigW</fullName>
    </submittedName>
</protein>
<feature type="domain" description="RNA polymerase sigma factor 70 region 4 type 2" evidence="6">
    <location>
        <begin position="121"/>
        <end position="172"/>
    </location>
</feature>
<dbReference type="GO" id="GO:0006352">
    <property type="term" value="P:DNA-templated transcription initiation"/>
    <property type="evidence" value="ECO:0007669"/>
    <property type="project" value="InterPro"/>
</dbReference>
<evidence type="ECO:0000313" key="8">
    <source>
        <dbReference type="Proteomes" id="UP000199024"/>
    </source>
</evidence>
<dbReference type="SUPFAM" id="SSF88659">
    <property type="entry name" value="Sigma3 and sigma4 domains of RNA polymerase sigma factors"/>
    <property type="match status" value="1"/>
</dbReference>
<accession>A0A1I6MQD8</accession>
<reference evidence="7 8" key="1">
    <citation type="submission" date="2016-10" db="EMBL/GenBank/DDBJ databases">
        <authorList>
            <person name="de Groot N.N."/>
        </authorList>
    </citation>
    <scope>NUCLEOTIDE SEQUENCE [LARGE SCALE GENOMIC DNA]</scope>
    <source>
        <strain evidence="7 8">DSM 21001</strain>
    </source>
</reference>
<dbReference type="Gene3D" id="1.10.10.10">
    <property type="entry name" value="Winged helix-like DNA-binding domain superfamily/Winged helix DNA-binding domain"/>
    <property type="match status" value="1"/>
</dbReference>
<dbReference type="Gene3D" id="1.10.1740.10">
    <property type="match status" value="1"/>
</dbReference>